<dbReference type="AlphaFoldDB" id="A0AAE3J1J6"/>
<name>A0AAE3J1J6_9RHOB</name>
<reference evidence="2" key="1">
    <citation type="submission" date="2022-10" db="EMBL/GenBank/DDBJ databases">
        <authorList>
            <person name="Yue Y."/>
        </authorList>
    </citation>
    <scope>NUCLEOTIDE SEQUENCE</scope>
    <source>
        <strain evidence="2">Z654</strain>
    </source>
</reference>
<evidence type="ECO:0000256" key="1">
    <source>
        <dbReference type="SAM" id="MobiDB-lite"/>
    </source>
</evidence>
<accession>A0AAE3J1J6</accession>
<keyword evidence="3" id="KW-1185">Reference proteome</keyword>
<dbReference type="RefSeq" id="WP_263953238.1">
    <property type="nucleotide sequence ID" value="NZ_JAOYFC010000001.1"/>
</dbReference>
<organism evidence="2 3">
    <name type="scientific">Halocynthiibacter halioticoli</name>
    <dbReference type="NCBI Taxonomy" id="2986804"/>
    <lineage>
        <taxon>Bacteria</taxon>
        <taxon>Pseudomonadati</taxon>
        <taxon>Pseudomonadota</taxon>
        <taxon>Alphaproteobacteria</taxon>
        <taxon>Rhodobacterales</taxon>
        <taxon>Paracoccaceae</taxon>
        <taxon>Halocynthiibacter</taxon>
    </lineage>
</organism>
<protein>
    <submittedName>
        <fullName evidence="2">Uncharacterized protein</fullName>
    </submittedName>
</protein>
<dbReference type="EMBL" id="JAOYFC010000001">
    <property type="protein sequence ID" value="MCV6824431.1"/>
    <property type="molecule type" value="Genomic_DNA"/>
</dbReference>
<evidence type="ECO:0000313" key="2">
    <source>
        <dbReference type="EMBL" id="MCV6824431.1"/>
    </source>
</evidence>
<dbReference type="Proteomes" id="UP001208041">
    <property type="component" value="Unassembled WGS sequence"/>
</dbReference>
<gene>
    <name evidence="2" type="ORF">OH136_07655</name>
</gene>
<feature type="region of interest" description="Disordered" evidence="1">
    <location>
        <begin position="35"/>
        <end position="100"/>
    </location>
</feature>
<evidence type="ECO:0000313" key="3">
    <source>
        <dbReference type="Proteomes" id="UP001208041"/>
    </source>
</evidence>
<comment type="caution">
    <text evidence="2">The sequence shown here is derived from an EMBL/GenBank/DDBJ whole genome shotgun (WGS) entry which is preliminary data.</text>
</comment>
<sequence length="305" mass="33011">MNKLSTFSIAIVLGLAVEPVSILLGSNGTEAGMAIAGSDNSNKGGNSSKSSERSASKGNSSRSPSSKKEKSNNRNVTRTTSLDSDEAAPLHPREKGRWNASNANQKALDAHIRNGNFNGTVGTLAQYQLAAKAANGDELNEYEQRALDEFITETEPEVTDADIEDFLNDSENNEAPIFTSENGVVMCSDNCPEDEQELLALNESAQKLVDEEIAKRDTEFTQAQLDQFLQDSEDRITYSSNKTLTPERNDNLLDEIADDLDVVRADLSENLGEVGESIGEFGDDVSTSLSKAGKDLTKSFKGLFK</sequence>
<feature type="compositionally biased region" description="Low complexity" evidence="1">
    <location>
        <begin position="37"/>
        <end position="49"/>
    </location>
</feature>
<proteinExistence type="predicted"/>